<feature type="transmembrane region" description="Helical" evidence="2">
    <location>
        <begin position="250"/>
        <end position="280"/>
    </location>
</feature>
<dbReference type="PANTHER" id="PTHR32305">
    <property type="match status" value="1"/>
</dbReference>
<dbReference type="KEGG" id="saqu:EJC51_28445"/>
<keyword evidence="6" id="KW-1185">Reference proteome</keyword>
<feature type="region of interest" description="Disordered" evidence="1">
    <location>
        <begin position="1"/>
        <end position="20"/>
    </location>
</feature>
<dbReference type="SUPFAM" id="SSF50960">
    <property type="entry name" value="TolB, C-terminal domain"/>
    <property type="match status" value="1"/>
</dbReference>
<dbReference type="Pfam" id="PF20148">
    <property type="entry name" value="DUF6531"/>
    <property type="match status" value="1"/>
</dbReference>
<evidence type="ECO:0000256" key="1">
    <source>
        <dbReference type="SAM" id="MobiDB-lite"/>
    </source>
</evidence>
<evidence type="ECO:0000259" key="3">
    <source>
        <dbReference type="Pfam" id="PF20148"/>
    </source>
</evidence>
<dbReference type="Gene3D" id="2.180.10.10">
    <property type="entry name" value="RHS repeat-associated core"/>
    <property type="match status" value="3"/>
</dbReference>
<dbReference type="NCBIfam" id="TIGR03696">
    <property type="entry name" value="Rhs_assc_core"/>
    <property type="match status" value="1"/>
</dbReference>
<reference evidence="5 6" key="1">
    <citation type="submission" date="2018-12" db="EMBL/GenBank/DDBJ databases">
        <authorList>
            <person name="Li K."/>
        </authorList>
    </citation>
    <scope>NUCLEOTIDE SEQUENCE [LARGE SCALE GENOMIC DNA]</scope>
    <source>
        <strain evidence="6">CR22</strain>
    </source>
</reference>
<organism evidence="5 6">
    <name type="scientific">Streptomyces aquilus</name>
    <dbReference type="NCBI Taxonomy" id="2548456"/>
    <lineage>
        <taxon>Bacteria</taxon>
        <taxon>Bacillati</taxon>
        <taxon>Actinomycetota</taxon>
        <taxon>Actinomycetes</taxon>
        <taxon>Kitasatosporales</taxon>
        <taxon>Streptomycetaceae</taxon>
        <taxon>Streptomyces</taxon>
    </lineage>
</organism>
<keyword evidence="2" id="KW-0812">Transmembrane</keyword>
<feature type="domain" description="Putative T7SS secretion signal" evidence="4">
    <location>
        <begin position="21"/>
        <end position="221"/>
    </location>
</feature>
<proteinExistence type="predicted"/>
<evidence type="ECO:0000313" key="5">
    <source>
        <dbReference type="EMBL" id="AZP19653.1"/>
    </source>
</evidence>
<dbReference type="InterPro" id="IPR045351">
    <property type="entry name" value="DUF6531"/>
</dbReference>
<dbReference type="InterPro" id="IPR006530">
    <property type="entry name" value="YD"/>
</dbReference>
<dbReference type="PANTHER" id="PTHR32305:SF15">
    <property type="entry name" value="PROTEIN RHSA-RELATED"/>
    <property type="match status" value="1"/>
</dbReference>
<evidence type="ECO:0000256" key="2">
    <source>
        <dbReference type="SAM" id="Phobius"/>
    </source>
</evidence>
<feature type="compositionally biased region" description="Basic and acidic residues" evidence="1">
    <location>
        <begin position="139"/>
        <end position="172"/>
    </location>
</feature>
<dbReference type="Pfam" id="PF21725">
    <property type="entry name" value="T7SS_signal"/>
    <property type="match status" value="1"/>
</dbReference>
<evidence type="ECO:0000313" key="6">
    <source>
        <dbReference type="Proteomes" id="UP000280197"/>
    </source>
</evidence>
<evidence type="ECO:0008006" key="7">
    <source>
        <dbReference type="Google" id="ProtNLM"/>
    </source>
</evidence>
<gene>
    <name evidence="5" type="ORF">EJC51_28445</name>
</gene>
<feature type="region of interest" description="Disordered" evidence="1">
    <location>
        <begin position="139"/>
        <end position="191"/>
    </location>
</feature>
<dbReference type="RefSeq" id="WP_126273695.1">
    <property type="nucleotide sequence ID" value="NZ_CP034463.1"/>
</dbReference>
<accession>A0A3Q9C1Q1</accession>
<keyword evidence="2" id="KW-1133">Transmembrane helix</keyword>
<dbReference type="EMBL" id="CP034463">
    <property type="protein sequence ID" value="AZP19653.1"/>
    <property type="molecule type" value="Genomic_DNA"/>
</dbReference>
<dbReference type="Pfam" id="PF05593">
    <property type="entry name" value="RHS_repeat"/>
    <property type="match status" value="7"/>
</dbReference>
<dbReference type="InterPro" id="IPR031325">
    <property type="entry name" value="RHS_repeat"/>
</dbReference>
<dbReference type="InterPro" id="IPR049082">
    <property type="entry name" value="T7SS_signal"/>
</dbReference>
<dbReference type="InterPro" id="IPR050708">
    <property type="entry name" value="T6SS_VgrG/RHS"/>
</dbReference>
<protein>
    <recommendedName>
        <fullName evidence="7">Rhs protein</fullName>
    </recommendedName>
</protein>
<feature type="domain" description="DUF6531" evidence="3">
    <location>
        <begin position="365"/>
        <end position="437"/>
    </location>
</feature>
<evidence type="ECO:0000259" key="4">
    <source>
        <dbReference type="Pfam" id="PF21725"/>
    </source>
</evidence>
<sequence length="1511" mass="166045">MAGHRPTDWHVLDLDKDPTPGDPDRIKILARTLHDFADDVSDALRLVNGMAGEDTLLEWAGKSAEVFKDEFGDVPKNLKKLKKSYELCGDALADFWPKLERAQALADRALAKGREAQSDLSSANSRLASADSWVTRANKEADKYKDDPTGSKSGGDKPDEGKVRAATRDAQHAKSAQTSAQTDVNNAQGALAAAKKMAEDARKMREEAAHTAKTKIDEASDAGIQNRSWWEEVGDWFTDNWDNIVAVCKIVVAVVGVIAMIIGGPILGAIVLIAALVVLADTLYKYSKGQASLWDVGLAALDCIPGMKGLTTLGGLAKGMKTFGKLGLKGMAQGVKGLGKSAKTAVADGAKGAYSRLKSKITGCGDPVDVATGEVFLSETDISLPGTLPLEFTRRLTSGYRCGWWFGPTWASTLDQRLEIDDDETVFVTEDGMLLVYRNADAVTGPWLPVNGPRMPLLRLDDGNYLLEDPFTGRSRRFRAPTSDGTAAIAEITDRNGNSISFEYDESGIPLAVRHSGGYVLTVATEDGRVTELKLAGAADDGSDVTIRRYGYTEGNLAEVVNSSGLALKFTYDERLRLTSWTDRNGVRYKYTYDDLNRCVSQTGAHGYLGGTFAYEGADPVWSDASITTYTSADGEVTRFVVNDHSQVVATIDPLGGVARSTYDEHHHLLSRTDPLGNTTCYENDDLGRPVRVSLPDGGAATAQYNALHLPTRIVQPDGGVWEHCYDERGNRVSTTDPNGALTRFAYDERGALVSVTDPLGATTRVKCNPAGLRISTVSALGDQATRSYDPFGRLSRVTDPLGNTTSLLWTVDGRVSRIVAPDGSQETWTYDGEGNCTSHSASGGARTTFEYGPFDLLTAQTGPDGARYEFAYDSSLRMTQVTNPLGLRWRYAYDSAGRLVAETDFDDRCTVYERDRAGRLERKVNQAGQSVGYAYDSMGRLLARTTGDETTRYAYDAMGRLIRAESPDCDLRLERDSLGRTVGEHVNGRRLTSAYDAVGRRVERVTPTGVRATYDRDALGRTRRLSSSGHTVDFAHDPAGQETARLIDDALRLDQVWDSTGRSVGQHWTAAGRPVQSRTYEYGPHRHLVRLQDAFDGLVDLDVDAMGRIRGVEAEGRSESYTYDSAGQISAASWSGYRGVEEAAGERSYSGMRLDHAGAVRYTYDPAGRVVERRRTRLSRKPDVWRYSWDAEDRLTSVVTPDGKVWRYVYDPLGRRIAKERLADDGCTIVERTDFTWDGPTLVEQTAVGPEMPHPVTLTWEYDGLRPITQTERLTDSATQEEIDSRFFAVVTDLIGTPTELVAPQGDVAWRARRTVWGATAWPKQSSAYTPLRFPGQYHDLESALHYNYHRHYDPETARYTTLDPLGLSPAPNPYGYVTNPWRQIDPFGLMSCDEDMVTLYHGSRNWSGDEFSLGRSNDLQREYTPDAGVYLTDDFNRAATQYAGPEGVVVRTEVPRSFADSVLREHSGPAGRQPEYFVDTEEGVNILNAGSPRALPQRDAIIQHMMGQF</sequence>
<dbReference type="NCBIfam" id="TIGR01643">
    <property type="entry name" value="YD_repeat_2x"/>
    <property type="match status" value="11"/>
</dbReference>
<keyword evidence="2" id="KW-0472">Membrane</keyword>
<dbReference type="InterPro" id="IPR022385">
    <property type="entry name" value="Rhs_assc_core"/>
</dbReference>
<name>A0A3Q9C1Q1_9ACTN</name>
<dbReference type="Proteomes" id="UP000280197">
    <property type="component" value="Chromosome"/>
</dbReference>
<feature type="compositionally biased region" description="Polar residues" evidence="1">
    <location>
        <begin position="174"/>
        <end position="186"/>
    </location>
</feature>